<dbReference type="CDD" id="cd07813">
    <property type="entry name" value="COQ10p_like"/>
    <property type="match status" value="1"/>
</dbReference>
<name>A0A9P4TIU7_CURKU</name>
<feature type="domain" description="Coenzyme Q-binding protein COQ10 START" evidence="4">
    <location>
        <begin position="54"/>
        <end position="223"/>
    </location>
</feature>
<sequence length="251" mass="27115">MASLTPLLRPALRTTTTTTLPTLQTRTFLPNIFSSATSGPPTSSIQTLRASRTLPYPPAPIYSIIADVPSYSSFLPYCTRSSITHWSAPDAITGRRWPSIGVLTSGFGSFSESFASRVYCVPGKVVESVGGETQTTLARELIAHHFVDAEGRDIEADGGAGLSRKGSQGLLTHLRNTWTVEEVGTGKTRIELSLEFAFANPVYAALSAGVVPKVAEAMVRAFEERVEGLLRESPEMVAARLEELDGSRLRR</sequence>
<keyword evidence="6" id="KW-1185">Reference proteome</keyword>
<protein>
    <recommendedName>
        <fullName evidence="4">Coenzyme Q-binding protein COQ10 START domain-containing protein</fullName>
    </recommendedName>
</protein>
<evidence type="ECO:0000256" key="2">
    <source>
        <dbReference type="ARBA" id="ARBA00011814"/>
    </source>
</evidence>
<dbReference type="GO" id="GO:0045333">
    <property type="term" value="P:cellular respiration"/>
    <property type="evidence" value="ECO:0007669"/>
    <property type="project" value="InterPro"/>
</dbReference>
<evidence type="ECO:0000256" key="3">
    <source>
        <dbReference type="ARBA" id="ARBA00024947"/>
    </source>
</evidence>
<dbReference type="AlphaFoldDB" id="A0A9P4TIU7"/>
<dbReference type="InterPro" id="IPR044996">
    <property type="entry name" value="COQ10-like"/>
</dbReference>
<dbReference type="InterPro" id="IPR005031">
    <property type="entry name" value="COQ10_START"/>
</dbReference>
<dbReference type="EMBL" id="SWKU01000006">
    <property type="protein sequence ID" value="KAF3005764.1"/>
    <property type="molecule type" value="Genomic_DNA"/>
</dbReference>
<organism evidence="5 6">
    <name type="scientific">Curvularia kusanoi</name>
    <name type="common">Cochliobolus kusanoi</name>
    <dbReference type="NCBI Taxonomy" id="90978"/>
    <lineage>
        <taxon>Eukaryota</taxon>
        <taxon>Fungi</taxon>
        <taxon>Dikarya</taxon>
        <taxon>Ascomycota</taxon>
        <taxon>Pezizomycotina</taxon>
        <taxon>Dothideomycetes</taxon>
        <taxon>Pleosporomycetidae</taxon>
        <taxon>Pleosporales</taxon>
        <taxon>Pleosporineae</taxon>
        <taxon>Pleosporaceae</taxon>
        <taxon>Curvularia</taxon>
    </lineage>
</organism>
<comment type="similarity">
    <text evidence="1">Belongs to the COQ10 family.</text>
</comment>
<proteinExistence type="inferred from homology"/>
<gene>
    <name evidence="5" type="ORF">E8E13_007057</name>
</gene>
<reference evidence="5" key="1">
    <citation type="submission" date="2019-04" db="EMBL/GenBank/DDBJ databases">
        <title>Sequencing of skin fungus with MAO and IRED activity.</title>
        <authorList>
            <person name="Marsaioli A.J."/>
            <person name="Bonatto J.M.C."/>
            <person name="Reis Junior O."/>
        </authorList>
    </citation>
    <scope>NUCLEOTIDE SEQUENCE</scope>
    <source>
        <strain evidence="5">30M1</strain>
    </source>
</reference>
<comment type="subunit">
    <text evidence="2">Interacts with coenzyme Q.</text>
</comment>
<comment type="function">
    <text evidence="3">Required for the function of coenzyme Q in the respiratory chain. May serve as a chaperone or may be involved in the transport of Q6 from its site of synthesis to the catalytic sites of the respiratory complexes.</text>
</comment>
<dbReference type="OrthoDB" id="292693at2759"/>
<comment type="caution">
    <text evidence="5">The sequence shown here is derived from an EMBL/GenBank/DDBJ whole genome shotgun (WGS) entry which is preliminary data.</text>
</comment>
<dbReference type="Gene3D" id="3.30.530.20">
    <property type="match status" value="1"/>
</dbReference>
<accession>A0A9P4TIU7</accession>
<dbReference type="GO" id="GO:0048039">
    <property type="term" value="F:ubiquinone binding"/>
    <property type="evidence" value="ECO:0007669"/>
    <property type="project" value="InterPro"/>
</dbReference>
<dbReference type="Pfam" id="PF03364">
    <property type="entry name" value="Polyketide_cyc"/>
    <property type="match status" value="1"/>
</dbReference>
<evidence type="ECO:0000313" key="5">
    <source>
        <dbReference type="EMBL" id="KAF3005764.1"/>
    </source>
</evidence>
<dbReference type="PANTHER" id="PTHR12901">
    <property type="entry name" value="SPERM PROTEIN HOMOLOG"/>
    <property type="match status" value="1"/>
</dbReference>
<evidence type="ECO:0000259" key="4">
    <source>
        <dbReference type="Pfam" id="PF03364"/>
    </source>
</evidence>
<dbReference type="Proteomes" id="UP000801428">
    <property type="component" value="Unassembled WGS sequence"/>
</dbReference>
<dbReference type="GO" id="GO:0005739">
    <property type="term" value="C:mitochondrion"/>
    <property type="evidence" value="ECO:0007669"/>
    <property type="project" value="TreeGrafter"/>
</dbReference>
<dbReference type="PANTHER" id="PTHR12901:SF10">
    <property type="entry name" value="COENZYME Q-BINDING PROTEIN COQ10, MITOCHONDRIAL"/>
    <property type="match status" value="1"/>
</dbReference>
<evidence type="ECO:0000256" key="1">
    <source>
        <dbReference type="ARBA" id="ARBA00006885"/>
    </source>
</evidence>
<dbReference type="SUPFAM" id="SSF55961">
    <property type="entry name" value="Bet v1-like"/>
    <property type="match status" value="1"/>
</dbReference>
<dbReference type="InterPro" id="IPR023393">
    <property type="entry name" value="START-like_dom_sf"/>
</dbReference>
<evidence type="ECO:0000313" key="6">
    <source>
        <dbReference type="Proteomes" id="UP000801428"/>
    </source>
</evidence>